<evidence type="ECO:0000313" key="4">
    <source>
        <dbReference type="Proteomes" id="UP000324748"/>
    </source>
</evidence>
<feature type="region of interest" description="Disordered" evidence="1">
    <location>
        <begin position="79"/>
        <end position="100"/>
    </location>
</feature>
<evidence type="ECO:0000256" key="1">
    <source>
        <dbReference type="SAM" id="MobiDB-lite"/>
    </source>
</evidence>
<evidence type="ECO:0000313" key="5">
    <source>
        <dbReference type="Proteomes" id="UP000325313"/>
    </source>
</evidence>
<organism evidence="3 5">
    <name type="scientific">Puccinia graminis f. sp. tritici</name>
    <dbReference type="NCBI Taxonomy" id="56615"/>
    <lineage>
        <taxon>Eukaryota</taxon>
        <taxon>Fungi</taxon>
        <taxon>Dikarya</taxon>
        <taxon>Basidiomycota</taxon>
        <taxon>Pucciniomycotina</taxon>
        <taxon>Pucciniomycetes</taxon>
        <taxon>Pucciniales</taxon>
        <taxon>Pucciniaceae</taxon>
        <taxon>Puccinia</taxon>
    </lineage>
</organism>
<gene>
    <name evidence="2" type="ORF">PGT21_004132</name>
    <name evidence="3" type="ORF">PGTUg99_034651</name>
</gene>
<evidence type="ECO:0000313" key="3">
    <source>
        <dbReference type="EMBL" id="KAA1134288.1"/>
    </source>
</evidence>
<comment type="caution">
    <text evidence="3">The sequence shown here is derived from an EMBL/GenBank/DDBJ whole genome shotgun (WGS) entry which is preliminary data.</text>
</comment>
<sequence>MIDYRASEGDKSQPALFLCSPFPPFSPYNQPHLVHTHLSSKHYTVLLNEKKMKIFLFLLGLLLSREAVAAPAPVKALVSRQESGDTTPPHGSSCGAPVCA</sequence>
<dbReference type="EMBL" id="VSWC01000066">
    <property type="protein sequence ID" value="KAA1097362.1"/>
    <property type="molecule type" value="Genomic_DNA"/>
</dbReference>
<proteinExistence type="predicted"/>
<keyword evidence="4" id="KW-1185">Reference proteome</keyword>
<name>A0A5B0S8T4_PUCGR</name>
<accession>A0A5B0S8T4</accession>
<dbReference type="Proteomes" id="UP000324748">
    <property type="component" value="Unassembled WGS sequence"/>
</dbReference>
<feature type="compositionally biased region" description="Polar residues" evidence="1">
    <location>
        <begin position="80"/>
        <end position="90"/>
    </location>
</feature>
<evidence type="ECO:0000313" key="2">
    <source>
        <dbReference type="EMBL" id="KAA1097362.1"/>
    </source>
</evidence>
<dbReference type="Proteomes" id="UP000325313">
    <property type="component" value="Unassembled WGS sequence"/>
</dbReference>
<dbReference type="AlphaFoldDB" id="A0A5B0S8T4"/>
<dbReference type="EMBL" id="VDEP01000069">
    <property type="protein sequence ID" value="KAA1134288.1"/>
    <property type="molecule type" value="Genomic_DNA"/>
</dbReference>
<protein>
    <submittedName>
        <fullName evidence="3">Uncharacterized protein</fullName>
    </submittedName>
</protein>
<reference evidence="4 5" key="1">
    <citation type="submission" date="2019-05" db="EMBL/GenBank/DDBJ databases">
        <title>Emergence of the Ug99 lineage of the wheat stem rust pathogen through somatic hybridization.</title>
        <authorList>
            <person name="Li F."/>
            <person name="Upadhyaya N.M."/>
            <person name="Sperschneider J."/>
            <person name="Matny O."/>
            <person name="Nguyen-Phuc H."/>
            <person name="Mago R."/>
            <person name="Raley C."/>
            <person name="Miller M.E."/>
            <person name="Silverstein K.A.T."/>
            <person name="Henningsen E."/>
            <person name="Hirsch C.D."/>
            <person name="Visser B."/>
            <person name="Pretorius Z.A."/>
            <person name="Steffenson B.J."/>
            <person name="Schwessinger B."/>
            <person name="Dodds P.N."/>
            <person name="Figueroa M."/>
        </authorList>
    </citation>
    <scope>NUCLEOTIDE SEQUENCE [LARGE SCALE GENOMIC DNA]</scope>
    <source>
        <strain evidence="2">21-0</strain>
        <strain evidence="3 5">Ug99</strain>
    </source>
</reference>